<sequence>MSAHPDITLERVEAWLSGEDLVFERVDDEILVDFPGCRIVFSLHGDGALLSSRGYWRGRFETDQAEELRALADSHHMRSNGPRMSVLRPEEGDHLLVGTAMAEYVVKGRSDEQLAFLLDLDVRMTMRFFADIEERYPALVTWGES</sequence>
<dbReference type="AlphaFoldDB" id="A0A3S4TBM5"/>
<dbReference type="RefSeq" id="WP_026426974.1">
    <property type="nucleotide sequence ID" value="NZ_CBCRWE010000025.1"/>
</dbReference>
<evidence type="ECO:0000313" key="1">
    <source>
        <dbReference type="EMBL" id="VEG74182.1"/>
    </source>
</evidence>
<protein>
    <recommendedName>
        <fullName evidence="3">Sensory transduction regulator</fullName>
    </recommendedName>
</protein>
<dbReference type="KEGG" id="asla:NCTC11923_00804"/>
<gene>
    <name evidence="1" type="ORF">NCTC11923_00804</name>
</gene>
<dbReference type="EMBL" id="LR134363">
    <property type="protein sequence ID" value="VEG74182.1"/>
    <property type="molecule type" value="Genomic_DNA"/>
</dbReference>
<reference evidence="1 2" key="1">
    <citation type="submission" date="2018-12" db="EMBL/GenBank/DDBJ databases">
        <authorList>
            <consortium name="Pathogen Informatics"/>
        </authorList>
    </citation>
    <scope>NUCLEOTIDE SEQUENCE [LARGE SCALE GENOMIC DNA]</scope>
    <source>
        <strain evidence="1 2">NCTC11923</strain>
    </source>
</reference>
<dbReference type="Proteomes" id="UP000276899">
    <property type="component" value="Chromosome"/>
</dbReference>
<name>A0A3S4TBM5_9ACTO</name>
<proteinExistence type="predicted"/>
<organism evidence="1 2">
    <name type="scientific">Actinomyces slackii</name>
    <dbReference type="NCBI Taxonomy" id="52774"/>
    <lineage>
        <taxon>Bacteria</taxon>
        <taxon>Bacillati</taxon>
        <taxon>Actinomycetota</taxon>
        <taxon>Actinomycetes</taxon>
        <taxon>Actinomycetales</taxon>
        <taxon>Actinomycetaceae</taxon>
        <taxon>Actinomyces</taxon>
    </lineage>
</organism>
<accession>A0A3S4TBM5</accession>
<evidence type="ECO:0008006" key="3">
    <source>
        <dbReference type="Google" id="ProtNLM"/>
    </source>
</evidence>
<dbReference type="STRING" id="1278298.GCA_000428685_01940"/>
<keyword evidence="2" id="KW-1185">Reference proteome</keyword>
<evidence type="ECO:0000313" key="2">
    <source>
        <dbReference type="Proteomes" id="UP000276899"/>
    </source>
</evidence>